<dbReference type="EMBL" id="JACBFH010000001">
    <property type="protein sequence ID" value="NYY89975.1"/>
    <property type="molecule type" value="Genomic_DNA"/>
</dbReference>
<keyword evidence="4" id="KW-0560">Oxidoreductase</keyword>
<reference evidence="10 11" key="4">
    <citation type="journal article" date="2022" name="Int. J. Syst. Evol. Microbiol.">
        <title>Strains of Bradyrhizobium barranii sp. nov. associated with legumes native to Canada are symbionts of soybeans and belong to different subspecies (subsp. barranii subsp. nov. and subsp. apii subsp. nov.) and symbiovars (sv. glycinearum and sv. septentrionale).</title>
        <authorList>
            <person name="Bromfield E.S.P."/>
            <person name="Cloutier S."/>
            <person name="Wasai-Hara S."/>
            <person name="Minamisawa K."/>
        </authorList>
    </citation>
    <scope>NUCLEOTIDE SEQUENCE [LARGE SCALE GENOMIC DNA]</scope>
    <source>
        <strain evidence="11">144S4</strain>
        <strain evidence="8 10">323S2</strain>
    </source>
</reference>
<dbReference type="EMBL" id="JAGEMI010000001">
    <property type="protein sequence ID" value="MBO1860424.1"/>
    <property type="molecule type" value="Genomic_DNA"/>
</dbReference>
<dbReference type="SUPFAM" id="SSF54719">
    <property type="entry name" value="Fe,Mn superoxide dismutase (SOD), C-terminal domain"/>
    <property type="match status" value="1"/>
</dbReference>
<dbReference type="InterPro" id="IPR001763">
    <property type="entry name" value="Rhodanese-like_dom"/>
</dbReference>
<dbReference type="InterPro" id="IPR036873">
    <property type="entry name" value="Rhodanese-like_dom_sf"/>
</dbReference>
<evidence type="ECO:0000256" key="4">
    <source>
        <dbReference type="ARBA" id="ARBA00023002"/>
    </source>
</evidence>
<dbReference type="SMART" id="SM00450">
    <property type="entry name" value="RHOD"/>
    <property type="match status" value="1"/>
</dbReference>
<evidence type="ECO:0000256" key="2">
    <source>
        <dbReference type="ARBA" id="ARBA00012682"/>
    </source>
</evidence>
<dbReference type="SUPFAM" id="SSF52821">
    <property type="entry name" value="Rhodanese/Cell cycle control phosphatase"/>
    <property type="match status" value="1"/>
</dbReference>
<evidence type="ECO:0000313" key="6">
    <source>
        <dbReference type="EMBL" id="MBO1860424.1"/>
    </source>
</evidence>
<dbReference type="InterPro" id="IPR050265">
    <property type="entry name" value="Fe/Mn_Superoxide_Dismutase"/>
</dbReference>
<dbReference type="EC" id="1.15.1.1" evidence="2"/>
<dbReference type="RefSeq" id="WP_166346626.1">
    <property type="nucleotide sequence ID" value="NZ_CP086136.1"/>
</dbReference>
<dbReference type="Pfam" id="PF02777">
    <property type="entry name" value="Sod_Fe_C"/>
    <property type="match status" value="1"/>
</dbReference>
<reference evidence="7" key="2">
    <citation type="submission" date="2020-06" db="EMBL/GenBank/DDBJ databases">
        <title>Whole Genome Sequence of Bradyrhizobium sp. Strain 323S2.</title>
        <authorList>
            <person name="Bromfield E.S.P."/>
        </authorList>
    </citation>
    <scope>NUCLEOTIDE SEQUENCE [LARGE SCALE GENOMIC DNA]</scope>
    <source>
        <strain evidence="7">323S2</strain>
    </source>
</reference>
<dbReference type="GO" id="GO:0004784">
    <property type="term" value="F:superoxide dismutase activity"/>
    <property type="evidence" value="ECO:0007669"/>
    <property type="project" value="UniProtKB-EC"/>
</dbReference>
<dbReference type="Proteomes" id="UP000664702">
    <property type="component" value="Chromosome"/>
</dbReference>
<gene>
    <name evidence="9" type="ORF">G6321_00051880</name>
    <name evidence="7" type="ORF">G6321_16550</name>
    <name evidence="8" type="ORF">J4G43_003145</name>
    <name evidence="6" type="ORF">J4G43_05365</name>
</gene>
<evidence type="ECO:0000259" key="5">
    <source>
        <dbReference type="PROSITE" id="PS50206"/>
    </source>
</evidence>
<dbReference type="EMBL" id="CP086136">
    <property type="protein sequence ID" value="UEM13352.1"/>
    <property type="molecule type" value="Genomic_DNA"/>
</dbReference>
<dbReference type="SUPFAM" id="SSF46609">
    <property type="entry name" value="Fe,Mn superoxide dismutase (SOD), N-terminal domain"/>
    <property type="match status" value="1"/>
</dbReference>
<evidence type="ECO:0000313" key="8">
    <source>
        <dbReference type="EMBL" id="UEM13352.1"/>
    </source>
</evidence>
<dbReference type="CDD" id="cd01444">
    <property type="entry name" value="GlpE_ST"/>
    <property type="match status" value="1"/>
</dbReference>
<dbReference type="EMBL" id="CP088280">
    <property type="protein sequence ID" value="UGX93969.1"/>
    <property type="molecule type" value="Genomic_DNA"/>
</dbReference>
<dbReference type="GO" id="GO:0005737">
    <property type="term" value="C:cytoplasm"/>
    <property type="evidence" value="ECO:0007669"/>
    <property type="project" value="InterPro"/>
</dbReference>
<dbReference type="PROSITE" id="PS50206">
    <property type="entry name" value="RHODANESE_3"/>
    <property type="match status" value="1"/>
</dbReference>
<reference evidence="9 10" key="1">
    <citation type="journal article" date="2017" name="Syst. Appl. Microbiol.">
        <title>Soybeans inoculated with root zone soils of Canadian native legumes harbour diverse and novel Bradyrhizobium spp. that possess agricultural potential.</title>
        <authorList>
            <person name="Bromfield E.S.P."/>
            <person name="Cloutier S."/>
            <person name="Tambong J.T."/>
            <person name="Tran Thi T.V."/>
        </authorList>
    </citation>
    <scope>NUCLEOTIDE SEQUENCE [LARGE SCALE GENOMIC DNA]</scope>
    <source>
        <strain evidence="9 10">323S2</strain>
    </source>
</reference>
<evidence type="ECO:0000313" key="7">
    <source>
        <dbReference type="EMBL" id="NYY89975.1"/>
    </source>
</evidence>
<dbReference type="PANTHER" id="PTHR11404">
    <property type="entry name" value="SUPEROXIDE DISMUTASE 2"/>
    <property type="match status" value="1"/>
</dbReference>
<evidence type="ECO:0000256" key="3">
    <source>
        <dbReference type="ARBA" id="ARBA00022723"/>
    </source>
</evidence>
<evidence type="ECO:0000313" key="11">
    <source>
        <dbReference type="Proteomes" id="UP000664702"/>
    </source>
</evidence>
<dbReference type="InterPro" id="IPR023695">
    <property type="entry name" value="Thiosulf_sulfurTrfase"/>
</dbReference>
<sequence length="318" mass="35229">MRYQLAPLHCRPWTLNGISARLIESHYENNYGGALNRLNIISEEIELLDLGDAPNPTLARLKRDEIVALNSTLLHELYFASLGGDGRVVPDDLASAIAKDFGSVDRWRQEFVGIASALAGGSGWVLLTYVPRDGRLINQIASEHSQSIAGGVPILALDMYEHAFHLEFGANAGAYIAAFMRNIDWSAVKQRYEDAIKVAPPRPLEQKEFGDVPAISVEEVREMMKSGTPVQIIDTRPKHYTAKAQDIMDGAVWRDPERLDDWIGTLSKTEPVVTFCVYGFHIGCQTASALRKAGFDARYMAGGHYAWKAIKGPVKLFE</sequence>
<accession>A0A7Z0TRZ9</accession>
<name>A0A7Z0TRZ9_9BRAD</name>
<dbReference type="AlphaFoldDB" id="A0A7Z0TRZ9"/>
<dbReference type="Gene3D" id="3.40.250.10">
    <property type="entry name" value="Rhodanese-like domain"/>
    <property type="match status" value="1"/>
</dbReference>
<feature type="domain" description="Rhodanese" evidence="5">
    <location>
        <begin position="226"/>
        <end position="316"/>
    </location>
</feature>
<dbReference type="Proteomes" id="UP000564836">
    <property type="component" value="Chromosome"/>
</dbReference>
<evidence type="ECO:0000313" key="10">
    <source>
        <dbReference type="Proteomes" id="UP000564836"/>
    </source>
</evidence>
<proteinExistence type="inferred from homology"/>
<dbReference type="Pfam" id="PF00581">
    <property type="entry name" value="Rhodanese"/>
    <property type="match status" value="1"/>
</dbReference>
<dbReference type="Gene3D" id="3.55.40.20">
    <property type="entry name" value="Iron/manganese superoxide dismutase, C-terminal domain"/>
    <property type="match status" value="1"/>
</dbReference>
<dbReference type="PANTHER" id="PTHR11404:SF6">
    <property type="entry name" value="SUPEROXIDE DISMUTASE [MN], MITOCHONDRIAL"/>
    <property type="match status" value="1"/>
</dbReference>
<evidence type="ECO:0000313" key="9">
    <source>
        <dbReference type="EMBL" id="UGX93969.1"/>
    </source>
</evidence>
<evidence type="ECO:0000256" key="1">
    <source>
        <dbReference type="ARBA" id="ARBA00008714"/>
    </source>
</evidence>
<dbReference type="KEGG" id="bban:J4G43_003145"/>
<dbReference type="GO" id="GO:0046872">
    <property type="term" value="F:metal ion binding"/>
    <property type="evidence" value="ECO:0007669"/>
    <property type="project" value="UniProtKB-KW"/>
</dbReference>
<reference evidence="6" key="3">
    <citation type="submission" date="2021-03" db="EMBL/GenBank/DDBJ databases">
        <title>Whole Genome Sequence of Bradyrhizobium sp. Strain 144S4.</title>
        <authorList>
            <person name="Bromfield E.S.P."/>
            <person name="Cloutier S."/>
        </authorList>
    </citation>
    <scope>NUCLEOTIDE SEQUENCE [LARGE SCALE GENOMIC DNA]</scope>
    <source>
        <strain evidence="6">144S4</strain>
    </source>
</reference>
<dbReference type="InterPro" id="IPR036314">
    <property type="entry name" value="SOD_C_sf"/>
</dbReference>
<organism evidence="7">
    <name type="scientific">Bradyrhizobium barranii subsp. barranii</name>
    <dbReference type="NCBI Taxonomy" id="2823807"/>
    <lineage>
        <taxon>Bacteria</taxon>
        <taxon>Pseudomonadati</taxon>
        <taxon>Pseudomonadota</taxon>
        <taxon>Alphaproteobacteria</taxon>
        <taxon>Hyphomicrobiales</taxon>
        <taxon>Nitrobacteraceae</taxon>
        <taxon>Bradyrhizobium</taxon>
        <taxon>Bradyrhizobium barranii</taxon>
    </lineage>
</organism>
<keyword evidence="3" id="KW-0479">Metal-binding</keyword>
<protein>
    <recommendedName>
        <fullName evidence="2">superoxide dismutase</fullName>
        <ecNumber evidence="2">1.15.1.1</ecNumber>
    </recommendedName>
</protein>
<comment type="similarity">
    <text evidence="1">Belongs to the iron/manganese superoxide dismutase family.</text>
</comment>
<dbReference type="InterPro" id="IPR036324">
    <property type="entry name" value="Mn/Fe_SOD_N_sf"/>
</dbReference>
<dbReference type="InterPro" id="IPR019832">
    <property type="entry name" value="Mn/Fe_SOD_C"/>
</dbReference>
<dbReference type="GO" id="GO:0004792">
    <property type="term" value="F:thiosulfate-cyanide sulfurtransferase activity"/>
    <property type="evidence" value="ECO:0007669"/>
    <property type="project" value="InterPro"/>
</dbReference>